<evidence type="ECO:0000313" key="2">
    <source>
        <dbReference type="Proteomes" id="UP000530403"/>
    </source>
</evidence>
<sequence>MDVLTGPRSTPEQMGDLMELSGMLGIPLLTSCERDLISVTTLYRVAGWEFCPLSAADVLIAATYRLTIKDL</sequence>
<proteinExistence type="predicted"/>
<reference evidence="1 2" key="1">
    <citation type="submission" date="2020-07" db="EMBL/GenBank/DDBJ databases">
        <title>Sequencing the genomes of 1000 actinobacteria strains.</title>
        <authorList>
            <person name="Klenk H.-P."/>
        </authorList>
    </citation>
    <scope>NUCLEOTIDE SEQUENCE [LARGE SCALE GENOMIC DNA]</scope>
    <source>
        <strain evidence="1 2">DSM 41455</strain>
    </source>
</reference>
<comment type="caution">
    <text evidence="1">The sequence shown here is derived from an EMBL/GenBank/DDBJ whole genome shotgun (WGS) entry which is preliminary data.</text>
</comment>
<dbReference type="AlphaFoldDB" id="A0A7Y9L0S6"/>
<dbReference type="RefSeq" id="WP_179764323.1">
    <property type="nucleotide sequence ID" value="NZ_BAAAUE010000022.1"/>
</dbReference>
<accession>A0A7Y9L0S6</accession>
<organism evidence="1 2">
    <name type="scientific">Streptomyces fulvorobeus</name>
    <dbReference type="NCBI Taxonomy" id="284028"/>
    <lineage>
        <taxon>Bacteria</taxon>
        <taxon>Bacillati</taxon>
        <taxon>Actinomycetota</taxon>
        <taxon>Actinomycetes</taxon>
        <taxon>Kitasatosporales</taxon>
        <taxon>Streptomycetaceae</taxon>
        <taxon>Streptomyces</taxon>
    </lineage>
</organism>
<name>A0A7Y9L0S6_9ACTN</name>
<evidence type="ECO:0000313" key="1">
    <source>
        <dbReference type="EMBL" id="NYE44248.1"/>
    </source>
</evidence>
<protein>
    <submittedName>
        <fullName evidence="1">Uncharacterized protein</fullName>
    </submittedName>
</protein>
<gene>
    <name evidence="1" type="ORF">HEB29_005259</name>
</gene>
<dbReference type="Proteomes" id="UP000530403">
    <property type="component" value="Unassembled WGS sequence"/>
</dbReference>
<dbReference type="EMBL" id="JACCCF010000001">
    <property type="protein sequence ID" value="NYE44248.1"/>
    <property type="molecule type" value="Genomic_DNA"/>
</dbReference>